<dbReference type="Proteomes" id="UP001501461">
    <property type="component" value="Unassembled WGS sequence"/>
</dbReference>
<comment type="caution">
    <text evidence="1">The sequence shown here is derived from an EMBL/GenBank/DDBJ whole genome shotgun (WGS) entry which is preliminary data.</text>
</comment>
<dbReference type="Gene3D" id="3.40.710.10">
    <property type="entry name" value="DD-peptidase/beta-lactamase superfamily"/>
    <property type="match status" value="1"/>
</dbReference>
<accession>A0ABP5FNP4</accession>
<dbReference type="EMBL" id="BAAAMN010000014">
    <property type="protein sequence ID" value="GAA2030922.1"/>
    <property type="molecule type" value="Genomic_DNA"/>
</dbReference>
<dbReference type="SUPFAM" id="SSF56601">
    <property type="entry name" value="beta-lactamase/transpeptidase-like"/>
    <property type="match status" value="1"/>
</dbReference>
<evidence type="ECO:0000313" key="2">
    <source>
        <dbReference type="Proteomes" id="UP001501461"/>
    </source>
</evidence>
<proteinExistence type="predicted"/>
<evidence type="ECO:0000313" key="1">
    <source>
        <dbReference type="EMBL" id="GAA2030922.1"/>
    </source>
</evidence>
<name>A0ABP5FNP4_9MICC</name>
<gene>
    <name evidence="1" type="ORF">GCM10009720_08980</name>
</gene>
<keyword evidence="2" id="KW-1185">Reference proteome</keyword>
<protein>
    <recommendedName>
        <fullName evidence="3">Serine hydrolase</fullName>
    </recommendedName>
</protein>
<sequence length="276" mass="30689">MDINSNRVRADNWIKANMDRFSLFGMQDQRFWSAGVRAPMVLASAQKIFTLYGLMRLAAIDSKILNTEIEIKLLNQFYRPGTDAGAHERSLLADGLDLNSISKKVRLSRAIVYMMRYSSNAAADVLANEIRNHLVGSPLHGVISLPPLIDEQIVLSFTAGDSAWYRNTTKNLAKTLRLLDETELKVDNLRSELFLPVLHKHKKTKIRGKRGEIPGFRAGALVMSGFDGPKIYAAYALNFSGKTGALVSAIERRLTEIALKPESAKYSVPFETGNSC</sequence>
<organism evidence="1 2">
    <name type="scientific">Yaniella flava</name>
    <dbReference type="NCBI Taxonomy" id="287930"/>
    <lineage>
        <taxon>Bacteria</taxon>
        <taxon>Bacillati</taxon>
        <taxon>Actinomycetota</taxon>
        <taxon>Actinomycetes</taxon>
        <taxon>Micrococcales</taxon>
        <taxon>Micrococcaceae</taxon>
        <taxon>Yaniella</taxon>
    </lineage>
</organism>
<evidence type="ECO:0008006" key="3">
    <source>
        <dbReference type="Google" id="ProtNLM"/>
    </source>
</evidence>
<dbReference type="InterPro" id="IPR012338">
    <property type="entry name" value="Beta-lactam/transpept-like"/>
</dbReference>
<reference evidence="2" key="1">
    <citation type="journal article" date="2019" name="Int. J. Syst. Evol. Microbiol.">
        <title>The Global Catalogue of Microorganisms (GCM) 10K type strain sequencing project: providing services to taxonomists for standard genome sequencing and annotation.</title>
        <authorList>
            <consortium name="The Broad Institute Genomics Platform"/>
            <consortium name="The Broad Institute Genome Sequencing Center for Infectious Disease"/>
            <person name="Wu L."/>
            <person name="Ma J."/>
        </authorList>
    </citation>
    <scope>NUCLEOTIDE SEQUENCE [LARGE SCALE GENOMIC DNA]</scope>
    <source>
        <strain evidence="2">JCM 13595</strain>
    </source>
</reference>